<proteinExistence type="predicted"/>
<keyword evidence="1" id="KW-0472">Membrane</keyword>
<keyword evidence="3" id="KW-1185">Reference proteome</keyword>
<reference evidence="2 3" key="1">
    <citation type="journal article" date="2015" name="Genome Biol.">
        <title>Comparative genomics of Steinernema reveals deeply conserved gene regulatory networks.</title>
        <authorList>
            <person name="Dillman A.R."/>
            <person name="Macchietto M."/>
            <person name="Porter C.F."/>
            <person name="Rogers A."/>
            <person name="Williams B."/>
            <person name="Antoshechkin I."/>
            <person name="Lee M.M."/>
            <person name="Goodwin Z."/>
            <person name="Lu X."/>
            <person name="Lewis E.E."/>
            <person name="Goodrich-Blair H."/>
            <person name="Stock S.P."/>
            <person name="Adams B.J."/>
            <person name="Sternberg P.W."/>
            <person name="Mortazavi A."/>
        </authorList>
    </citation>
    <scope>NUCLEOTIDE SEQUENCE [LARGE SCALE GENOMIC DNA]</scope>
    <source>
        <strain evidence="2 3">ALL</strain>
    </source>
</reference>
<keyword evidence="1" id="KW-1133">Transmembrane helix</keyword>
<dbReference type="AlphaFoldDB" id="A0A4U5MV39"/>
<sequence>MVVTYGVIITAIRIFTKENFQEELCTTTKQNFFIVQQKVIDTVSVILLVICYTWFVTQTIASPNHWKNSVHQQKLSFSKTGMMSSM</sequence>
<evidence type="ECO:0000313" key="2">
    <source>
        <dbReference type="EMBL" id="TKR73670.1"/>
    </source>
</evidence>
<name>A0A4U5MV39_STECR</name>
<reference evidence="2 3" key="2">
    <citation type="journal article" date="2019" name="G3 (Bethesda)">
        <title>Hybrid Assembly of the Genome of the Entomopathogenic Nematode Steinernema carpocapsae Identifies the X-Chromosome.</title>
        <authorList>
            <person name="Serra L."/>
            <person name="Macchietto M."/>
            <person name="Macias-Munoz A."/>
            <person name="McGill C.J."/>
            <person name="Rodriguez I.M."/>
            <person name="Rodriguez B."/>
            <person name="Murad R."/>
            <person name="Mortazavi A."/>
        </authorList>
    </citation>
    <scope>NUCLEOTIDE SEQUENCE [LARGE SCALE GENOMIC DNA]</scope>
    <source>
        <strain evidence="2 3">ALL</strain>
    </source>
</reference>
<accession>A0A4U5MV39</accession>
<organism evidence="2 3">
    <name type="scientific">Steinernema carpocapsae</name>
    <name type="common">Entomopathogenic nematode</name>
    <dbReference type="NCBI Taxonomy" id="34508"/>
    <lineage>
        <taxon>Eukaryota</taxon>
        <taxon>Metazoa</taxon>
        <taxon>Ecdysozoa</taxon>
        <taxon>Nematoda</taxon>
        <taxon>Chromadorea</taxon>
        <taxon>Rhabditida</taxon>
        <taxon>Tylenchina</taxon>
        <taxon>Panagrolaimomorpha</taxon>
        <taxon>Strongyloidoidea</taxon>
        <taxon>Steinernematidae</taxon>
        <taxon>Steinernema</taxon>
    </lineage>
</organism>
<dbReference type="EMBL" id="AZBU02000006">
    <property type="protein sequence ID" value="TKR73670.1"/>
    <property type="molecule type" value="Genomic_DNA"/>
</dbReference>
<feature type="transmembrane region" description="Helical" evidence="1">
    <location>
        <begin position="39"/>
        <end position="57"/>
    </location>
</feature>
<comment type="caution">
    <text evidence="2">The sequence shown here is derived from an EMBL/GenBank/DDBJ whole genome shotgun (WGS) entry which is preliminary data.</text>
</comment>
<evidence type="ECO:0000256" key="1">
    <source>
        <dbReference type="SAM" id="Phobius"/>
    </source>
</evidence>
<protein>
    <submittedName>
        <fullName evidence="2">Uncharacterized protein</fullName>
    </submittedName>
</protein>
<dbReference type="Proteomes" id="UP000298663">
    <property type="component" value="Unassembled WGS sequence"/>
</dbReference>
<gene>
    <name evidence="2" type="ORF">L596_020955</name>
</gene>
<keyword evidence="1" id="KW-0812">Transmembrane</keyword>
<evidence type="ECO:0000313" key="3">
    <source>
        <dbReference type="Proteomes" id="UP000298663"/>
    </source>
</evidence>